<evidence type="ECO:0000313" key="4">
    <source>
        <dbReference type="EMBL" id="KAK8044325.1"/>
    </source>
</evidence>
<comment type="caution">
    <text evidence="4">The sequence shown here is derived from an EMBL/GenBank/DDBJ whole genome shotgun (WGS) entry which is preliminary data.</text>
</comment>
<feature type="compositionally biased region" description="Polar residues" evidence="2">
    <location>
        <begin position="225"/>
        <end position="240"/>
    </location>
</feature>
<feature type="compositionally biased region" description="Basic and acidic residues" evidence="2">
    <location>
        <begin position="731"/>
        <end position="747"/>
    </location>
</feature>
<reference evidence="4 5" key="1">
    <citation type="submission" date="2023-01" db="EMBL/GenBank/DDBJ databases">
        <title>Analysis of 21 Apiospora genomes using comparative genomics revels a genus with tremendous synthesis potential of carbohydrate active enzymes and secondary metabolites.</title>
        <authorList>
            <person name="Sorensen T."/>
        </authorList>
    </citation>
    <scope>NUCLEOTIDE SEQUENCE [LARGE SCALE GENOMIC DNA]</scope>
    <source>
        <strain evidence="4 5">CBS 33761</strain>
    </source>
</reference>
<organism evidence="4 5">
    <name type="scientific">Apiospora rasikravindrae</name>
    <dbReference type="NCBI Taxonomy" id="990691"/>
    <lineage>
        <taxon>Eukaryota</taxon>
        <taxon>Fungi</taxon>
        <taxon>Dikarya</taxon>
        <taxon>Ascomycota</taxon>
        <taxon>Pezizomycotina</taxon>
        <taxon>Sordariomycetes</taxon>
        <taxon>Xylariomycetidae</taxon>
        <taxon>Amphisphaeriales</taxon>
        <taxon>Apiosporaceae</taxon>
        <taxon>Apiospora</taxon>
    </lineage>
</organism>
<evidence type="ECO:0000256" key="2">
    <source>
        <dbReference type="SAM" id="MobiDB-lite"/>
    </source>
</evidence>
<keyword evidence="3" id="KW-0472">Membrane</keyword>
<dbReference type="PANTHER" id="PTHR32114">
    <property type="entry name" value="ABC TRANSPORTER ABCH.3"/>
    <property type="match status" value="1"/>
</dbReference>
<feature type="compositionally biased region" description="Basic and acidic residues" evidence="2">
    <location>
        <begin position="430"/>
        <end position="469"/>
    </location>
</feature>
<sequence length="1071" mass="117624">MSKSSEEAGSAGEASTGPEANRFTDMFKKSVNRTLDAKKKDDKLIQTVEALKKAMLEVVAQVLQSQSDPMIVNKFMGDFWRAFEARVKQKELAEVKKQLKSKGIPDLRASMASIAHATVYDALVLPSLDGKKERPANAKFVGIFEGKFDKELDNILKKKEFKMYKEASAEVASRAIQKASELGDETAKKDKELAELKQPSPQGLTGKEQLMRNRISDLEEERDSLNSQVQDLQGQLSKTEVSGADTNALKMKNDQLSEDLNDSNNMIADLERERDKLQEDLKTERANSKKLNQGQGSAQGRAKALEDQVKEQSDNLIARQKQINDMEEQVKTLQKDYDEAKEARSAANEYCESVQIEFEEYKKNNKAQSSSGSNETKHLETIKNLQEQAAKDKKEIDDLKAAKATEKSKLEEDVSKAGKEADSAKTLLRNLHDELAAAKKDAAKEREEKSSLQEKHSQLETTHREVEQKAAHFEKQHEELAKKHDEVVKAQETGKAAVDQDAAKKLANLQKECDQLKGACKKFKEAEKSLSTITTEQSKQLKKLEADKAAAADVEKQLAAVQKERDTLQTQRDDFQAAGQKLNGMMAEQTKRIKKLEADKEAAAALGKQLEALQKKHKDLVASQDNVKAENKKLNETVKEQAGQLQNLAAAKAGGKVAEERIKNLERQIKDLEVTQDEVKDQKAKSDEQALSLDRQVKDLESNIRDLEATGKEREAALAQLTSTEGTQKTRIKELEDRNNELVESLKKQPKGNTGSGSGDGLETVTEEDEEDTAGMTAEQVAGYRKQIAEAQQALNNMTRQHNQVSRDLTRLQSRYNHTERRAEDSQATVDRMEEELAAARTAAATARAAENTAKEAEATARAATLAAEARAAEAATQLTAAQAAAEARATEAATQIAAARAAAEANAATATATTATESRGTGTDDINVETTETATETAGPIRTMGEVRLPERNMDPVAGILRNSNFTGAANLFNGGAGETVGTGGGGVPGTPATQTGEQDGNREFNIMMLTMAVMIILAFLAMGAEGHKASIWMAANHLTRAQYANEWYYLTVPLPQFSYMWDLFMACVK</sequence>
<feature type="coiled-coil region" evidence="1">
    <location>
        <begin position="781"/>
        <end position="867"/>
    </location>
</feature>
<accession>A0ABR1TCH3</accession>
<gene>
    <name evidence="4" type="ORF">PG993_004349</name>
</gene>
<proteinExistence type="predicted"/>
<evidence type="ECO:0000256" key="1">
    <source>
        <dbReference type="SAM" id="Coils"/>
    </source>
</evidence>
<feature type="region of interest" description="Disordered" evidence="2">
    <location>
        <begin position="1"/>
        <end position="25"/>
    </location>
</feature>
<evidence type="ECO:0000256" key="3">
    <source>
        <dbReference type="SAM" id="Phobius"/>
    </source>
</evidence>
<protein>
    <submittedName>
        <fullName evidence="4">Uncharacterized protein</fullName>
    </submittedName>
</protein>
<evidence type="ECO:0000313" key="5">
    <source>
        <dbReference type="Proteomes" id="UP001444661"/>
    </source>
</evidence>
<feature type="region of interest" description="Disordered" evidence="2">
    <location>
        <begin position="910"/>
        <end position="944"/>
    </location>
</feature>
<dbReference type="EMBL" id="JAQQWK010000003">
    <property type="protein sequence ID" value="KAK8044325.1"/>
    <property type="molecule type" value="Genomic_DNA"/>
</dbReference>
<feature type="compositionally biased region" description="Basic and acidic residues" evidence="2">
    <location>
        <begin position="185"/>
        <end position="195"/>
    </location>
</feature>
<keyword evidence="1" id="KW-0175">Coiled coil</keyword>
<feature type="region of interest" description="Disordered" evidence="2">
    <location>
        <begin position="364"/>
        <end position="469"/>
    </location>
</feature>
<keyword evidence="5" id="KW-1185">Reference proteome</keyword>
<dbReference type="Proteomes" id="UP001444661">
    <property type="component" value="Unassembled WGS sequence"/>
</dbReference>
<feature type="compositionally biased region" description="Basic and acidic residues" evidence="2">
    <location>
        <begin position="389"/>
        <end position="423"/>
    </location>
</feature>
<feature type="compositionally biased region" description="Basic and acidic residues" evidence="2">
    <location>
        <begin position="673"/>
        <end position="688"/>
    </location>
</feature>
<feature type="compositionally biased region" description="Low complexity" evidence="2">
    <location>
        <begin position="7"/>
        <end position="20"/>
    </location>
</feature>
<feature type="compositionally biased region" description="Polar residues" evidence="2">
    <location>
        <begin position="289"/>
        <end position="298"/>
    </location>
</feature>
<dbReference type="SUPFAM" id="SSF75704">
    <property type="entry name" value="Mitotic arrest deficient-like 1, Mad1"/>
    <property type="match status" value="1"/>
</dbReference>
<feature type="compositionally biased region" description="Polar residues" evidence="2">
    <location>
        <begin position="720"/>
        <end position="729"/>
    </location>
</feature>
<feature type="transmembrane region" description="Helical" evidence="3">
    <location>
        <begin position="1006"/>
        <end position="1026"/>
    </location>
</feature>
<feature type="compositionally biased region" description="Basic and acidic residues" evidence="2">
    <location>
        <begin position="269"/>
        <end position="287"/>
    </location>
</feature>
<keyword evidence="3" id="KW-0812">Transmembrane</keyword>
<feature type="region of interest" description="Disordered" evidence="2">
    <location>
        <begin position="673"/>
        <end position="772"/>
    </location>
</feature>
<feature type="compositionally biased region" description="Basic and acidic residues" evidence="2">
    <location>
        <begin position="695"/>
        <end position="716"/>
    </location>
</feature>
<keyword evidence="3" id="KW-1133">Transmembrane helix</keyword>
<feature type="compositionally biased region" description="Low complexity" evidence="2">
    <location>
        <begin position="930"/>
        <end position="939"/>
    </location>
</feature>
<name>A0ABR1TCH3_9PEZI</name>
<feature type="region of interest" description="Disordered" evidence="2">
    <location>
        <begin position="180"/>
        <end position="310"/>
    </location>
</feature>
<dbReference type="PANTHER" id="PTHR32114:SF2">
    <property type="entry name" value="ABC TRANSPORTER ABCH.3"/>
    <property type="match status" value="1"/>
</dbReference>